<dbReference type="EMBL" id="JH159152">
    <property type="protein sequence ID" value="EGZ25703.1"/>
    <property type="molecule type" value="Genomic_DNA"/>
</dbReference>
<evidence type="ECO:0000313" key="2">
    <source>
        <dbReference type="Proteomes" id="UP000002640"/>
    </source>
</evidence>
<dbReference type="GeneID" id="20649534"/>
<organism evidence="1 2">
    <name type="scientific">Phytophthora sojae (strain P6497)</name>
    <name type="common">Soybean stem and root rot agent</name>
    <name type="synonym">Phytophthora megasperma f. sp. glycines</name>
    <dbReference type="NCBI Taxonomy" id="1094619"/>
    <lineage>
        <taxon>Eukaryota</taxon>
        <taxon>Sar</taxon>
        <taxon>Stramenopiles</taxon>
        <taxon>Oomycota</taxon>
        <taxon>Peronosporomycetes</taxon>
        <taxon>Peronosporales</taxon>
        <taxon>Peronosporaceae</taxon>
        <taxon>Phytophthora</taxon>
    </lineage>
</organism>
<keyword evidence="2" id="KW-1185">Reference proteome</keyword>
<sequence length="130" mass="14934">MLFFQQRTMNFLTERESIYKHPVCSCALQSRKSSSSSTCGVNWRQSVEHAHLKRKQRKGRHKMTIAVKLQQLHASYSVKNQELLMRLSTYACRRVLLKTRACQSRGNDIGHSGWVQVTPGDSISLWIAKA</sequence>
<reference evidence="1 2" key="1">
    <citation type="journal article" date="2006" name="Science">
        <title>Phytophthora genome sequences uncover evolutionary origins and mechanisms of pathogenesis.</title>
        <authorList>
            <person name="Tyler B.M."/>
            <person name="Tripathy S."/>
            <person name="Zhang X."/>
            <person name="Dehal P."/>
            <person name="Jiang R.H."/>
            <person name="Aerts A."/>
            <person name="Arredondo F.D."/>
            <person name="Baxter L."/>
            <person name="Bensasson D."/>
            <person name="Beynon J.L."/>
            <person name="Chapman J."/>
            <person name="Damasceno C.M."/>
            <person name="Dorrance A.E."/>
            <person name="Dou D."/>
            <person name="Dickerman A.W."/>
            <person name="Dubchak I.L."/>
            <person name="Garbelotto M."/>
            <person name="Gijzen M."/>
            <person name="Gordon S.G."/>
            <person name="Govers F."/>
            <person name="Grunwald N.J."/>
            <person name="Huang W."/>
            <person name="Ivors K.L."/>
            <person name="Jones R.W."/>
            <person name="Kamoun S."/>
            <person name="Krampis K."/>
            <person name="Lamour K.H."/>
            <person name="Lee M.K."/>
            <person name="McDonald W.H."/>
            <person name="Medina M."/>
            <person name="Meijer H.J."/>
            <person name="Nordberg E.K."/>
            <person name="Maclean D.J."/>
            <person name="Ospina-Giraldo M.D."/>
            <person name="Morris P.F."/>
            <person name="Phuntumart V."/>
            <person name="Putnam N.H."/>
            <person name="Rash S."/>
            <person name="Rose J.K."/>
            <person name="Sakihama Y."/>
            <person name="Salamov A.A."/>
            <person name="Savidor A."/>
            <person name="Scheuring C.F."/>
            <person name="Smith B.M."/>
            <person name="Sobral B.W."/>
            <person name="Terry A."/>
            <person name="Torto-Alalibo T.A."/>
            <person name="Win J."/>
            <person name="Xu Z."/>
            <person name="Zhang H."/>
            <person name="Grigoriev I.V."/>
            <person name="Rokhsar D.S."/>
            <person name="Boore J.L."/>
        </authorList>
    </citation>
    <scope>NUCLEOTIDE SEQUENCE [LARGE SCALE GENOMIC DNA]</scope>
    <source>
        <strain evidence="1 2">P6497</strain>
    </source>
</reference>
<dbReference type="Proteomes" id="UP000002640">
    <property type="component" value="Unassembled WGS sequence"/>
</dbReference>
<proteinExistence type="predicted"/>
<protein>
    <submittedName>
        <fullName evidence="1">Uncharacterized protein</fullName>
    </submittedName>
</protein>
<evidence type="ECO:0000313" key="1">
    <source>
        <dbReference type="EMBL" id="EGZ25703.1"/>
    </source>
</evidence>
<accession>G4YY00</accession>
<dbReference type="KEGG" id="psoj:PHYSODRAFT_354090"/>
<gene>
    <name evidence="1" type="ORF">PHYSODRAFT_354090</name>
</gene>
<dbReference type="InParanoid" id="G4YY00"/>
<name>G4YY00_PHYSP</name>
<dbReference type="RefSeq" id="XP_009520991.1">
    <property type="nucleotide sequence ID" value="XM_009522696.1"/>
</dbReference>
<dbReference type="AlphaFoldDB" id="G4YY00"/>